<dbReference type="Proteomes" id="UP000014461">
    <property type="component" value="Unassembled WGS sequence"/>
</dbReference>
<proteinExistence type="predicted"/>
<sequence length="46" mass="5120">MYSLFTTLLVGESDVKGINALLWCSGLSSIVSLRSNNFGYGSRFWE</sequence>
<reference evidence="1" key="1">
    <citation type="journal article" date="2013" name="Genome Announc.">
        <title>Draft Genome Sequence of Agarivorans albus Strain MKT 106T, an Agarolytic Marine Bacterium.</title>
        <authorList>
            <person name="Yasuike M."/>
            <person name="Nakamura Y."/>
            <person name="Kai W."/>
            <person name="Fujiwara A."/>
            <person name="Fukui Y."/>
            <person name="Satomi M."/>
            <person name="Sano M."/>
        </authorList>
    </citation>
    <scope>NUCLEOTIDE SEQUENCE [LARGE SCALE GENOMIC DNA]</scope>
</reference>
<accession>R9PGV9</accession>
<evidence type="ECO:0000313" key="1">
    <source>
        <dbReference type="EMBL" id="GAD00478.1"/>
    </source>
</evidence>
<dbReference type="AlphaFoldDB" id="R9PGV9"/>
<evidence type="ECO:0000313" key="2">
    <source>
        <dbReference type="Proteomes" id="UP000014461"/>
    </source>
</evidence>
<comment type="caution">
    <text evidence="1">The sequence shown here is derived from an EMBL/GenBank/DDBJ whole genome shotgun (WGS) entry which is preliminary data.</text>
</comment>
<dbReference type="EMBL" id="BARX01000002">
    <property type="protein sequence ID" value="GAD00478.1"/>
    <property type="molecule type" value="Genomic_DNA"/>
</dbReference>
<keyword evidence="2" id="KW-1185">Reference proteome</keyword>
<protein>
    <submittedName>
        <fullName evidence="1">Uncharacterized protein</fullName>
    </submittedName>
</protein>
<dbReference type="STRING" id="1331007.AALB_0558"/>
<gene>
    <name evidence="1" type="ORF">AALB_0558</name>
</gene>
<organism evidence="1 2">
    <name type="scientific">Agarivorans albus MKT 106</name>
    <dbReference type="NCBI Taxonomy" id="1331007"/>
    <lineage>
        <taxon>Bacteria</taxon>
        <taxon>Pseudomonadati</taxon>
        <taxon>Pseudomonadota</taxon>
        <taxon>Gammaproteobacteria</taxon>
        <taxon>Alteromonadales</taxon>
        <taxon>Alteromonadaceae</taxon>
        <taxon>Agarivorans</taxon>
    </lineage>
</organism>
<name>R9PGV9_AGAAL</name>